<reference evidence="1" key="1">
    <citation type="submission" date="2021-06" db="EMBL/GenBank/DDBJ databases">
        <authorList>
            <person name="Kallberg Y."/>
            <person name="Tangrot J."/>
            <person name="Rosling A."/>
        </authorList>
    </citation>
    <scope>NUCLEOTIDE SEQUENCE</scope>
    <source>
        <strain evidence="1">IA702</strain>
    </source>
</reference>
<accession>A0A9N9A011</accession>
<organism evidence="1 2">
    <name type="scientific">Paraglomus occultum</name>
    <dbReference type="NCBI Taxonomy" id="144539"/>
    <lineage>
        <taxon>Eukaryota</taxon>
        <taxon>Fungi</taxon>
        <taxon>Fungi incertae sedis</taxon>
        <taxon>Mucoromycota</taxon>
        <taxon>Glomeromycotina</taxon>
        <taxon>Glomeromycetes</taxon>
        <taxon>Paraglomerales</taxon>
        <taxon>Paraglomeraceae</taxon>
        <taxon>Paraglomus</taxon>
    </lineage>
</organism>
<proteinExistence type="predicted"/>
<evidence type="ECO:0000313" key="1">
    <source>
        <dbReference type="EMBL" id="CAG8514579.1"/>
    </source>
</evidence>
<dbReference type="Proteomes" id="UP000789572">
    <property type="component" value="Unassembled WGS sequence"/>
</dbReference>
<protein>
    <submittedName>
        <fullName evidence="1">7961_t:CDS:1</fullName>
    </submittedName>
</protein>
<gene>
    <name evidence="1" type="ORF">POCULU_LOCUS3249</name>
</gene>
<comment type="caution">
    <text evidence="1">The sequence shown here is derived from an EMBL/GenBank/DDBJ whole genome shotgun (WGS) entry which is preliminary data.</text>
</comment>
<dbReference type="OrthoDB" id="2398066at2759"/>
<keyword evidence="2" id="KW-1185">Reference proteome</keyword>
<evidence type="ECO:0000313" key="2">
    <source>
        <dbReference type="Proteomes" id="UP000789572"/>
    </source>
</evidence>
<dbReference type="AlphaFoldDB" id="A0A9N9A011"/>
<dbReference type="EMBL" id="CAJVPJ010000347">
    <property type="protein sequence ID" value="CAG8514579.1"/>
    <property type="molecule type" value="Genomic_DNA"/>
</dbReference>
<name>A0A9N9A011_9GLOM</name>
<sequence>MPSLDVPYPSAYQEMSFQDQKSCLVEMLELLADKSIIMEMDTKGRKRNIFGPSSSRIKLEIRWISLSLKSRICQGFGKLYLLSVHIWGVDSLWKNTNTTNGNNNLQPQQTSDNVESEINTGITVVPFECCPGNCSESVPWRAPHGRQKVRSRLIYPDNHSVGGRLLFRVSSGKGWLVKVMNRMGVAHEIASDRHRVASFIGIEIQPPDNFTNYMEQVKWYGFDHVIIIGKPYCGILFLDCYGRIFEWDSMDLLL</sequence>